<dbReference type="InterPro" id="IPR036282">
    <property type="entry name" value="Glutathione-S-Trfase_C_sf"/>
</dbReference>
<feature type="domain" description="GST C-terminal" evidence="7">
    <location>
        <begin position="295"/>
        <end position="432"/>
    </location>
</feature>
<dbReference type="EMBL" id="CP039346">
    <property type="protein sequence ID" value="QCD85029.1"/>
    <property type="molecule type" value="Genomic_DNA"/>
</dbReference>
<dbReference type="SFLD" id="SFLDS00019">
    <property type="entry name" value="Glutathione_Transferase_(cytos"/>
    <property type="match status" value="2"/>
</dbReference>
<evidence type="ECO:0000256" key="2">
    <source>
        <dbReference type="ARBA" id="ARBA00012452"/>
    </source>
</evidence>
<keyword evidence="3" id="KW-0216">Detoxification</keyword>
<dbReference type="SFLD" id="SFLDG01153">
    <property type="entry name" value="Main.4:_Theta-like"/>
    <property type="match status" value="1"/>
</dbReference>
<feature type="domain" description="GST N-terminal" evidence="6">
    <location>
        <begin position="1"/>
        <end position="82"/>
    </location>
</feature>
<dbReference type="SUPFAM" id="SSF52833">
    <property type="entry name" value="Thioredoxin-like"/>
    <property type="match status" value="2"/>
</dbReference>
<evidence type="ECO:0000256" key="3">
    <source>
        <dbReference type="ARBA" id="ARBA00022575"/>
    </source>
</evidence>
<accession>A0A4D6L932</accession>
<dbReference type="InterPro" id="IPR043377">
    <property type="entry name" value="GSTT1/2/3"/>
</dbReference>
<dbReference type="Gene3D" id="3.40.30.10">
    <property type="entry name" value="Glutaredoxin"/>
    <property type="match status" value="2"/>
</dbReference>
<dbReference type="InterPro" id="IPR040075">
    <property type="entry name" value="GST_N_Theta"/>
</dbReference>
<name>A0A4D6L932_VIGUN</name>
<protein>
    <recommendedName>
        <fullName evidence="2">glutathione transferase</fullName>
        <ecNumber evidence="2">2.5.1.18</ecNumber>
    </recommendedName>
</protein>
<dbReference type="FunFam" id="1.20.1050.10:FF:000039">
    <property type="entry name" value="Glutathione S-transferase theta-1"/>
    <property type="match status" value="2"/>
</dbReference>
<dbReference type="GO" id="GO:0009407">
    <property type="term" value="P:toxin catabolic process"/>
    <property type="evidence" value="ECO:0007669"/>
    <property type="project" value="UniProtKB-ARBA"/>
</dbReference>
<dbReference type="InterPro" id="IPR040079">
    <property type="entry name" value="Glutathione_S-Trfase"/>
</dbReference>
<dbReference type="Proteomes" id="UP000501690">
    <property type="component" value="Linkage Group LG2"/>
</dbReference>
<dbReference type="Pfam" id="PF02798">
    <property type="entry name" value="GST_N"/>
    <property type="match status" value="2"/>
</dbReference>
<dbReference type="InterPro" id="IPR040077">
    <property type="entry name" value="GST_C_Theta"/>
</dbReference>
<dbReference type="Gene3D" id="1.20.1050.10">
    <property type="match status" value="2"/>
</dbReference>
<keyword evidence="4 8" id="KW-0808">Transferase</keyword>
<reference evidence="8 9" key="1">
    <citation type="submission" date="2019-04" db="EMBL/GenBank/DDBJ databases">
        <title>An improved genome assembly and genetic linkage map for asparagus bean, Vigna unguiculata ssp. sesquipedialis.</title>
        <authorList>
            <person name="Xia Q."/>
            <person name="Zhang R."/>
            <person name="Dong Y."/>
        </authorList>
    </citation>
    <scope>NUCLEOTIDE SEQUENCE [LARGE SCALE GENOMIC DNA]</scope>
    <source>
        <tissue evidence="8">Leaf</tissue>
    </source>
</reference>
<dbReference type="SUPFAM" id="SSF47616">
    <property type="entry name" value="GST C-terminal domain-like"/>
    <property type="match status" value="2"/>
</dbReference>
<proteinExistence type="inferred from homology"/>
<dbReference type="CDD" id="cd03183">
    <property type="entry name" value="GST_C_Theta"/>
    <property type="match status" value="2"/>
</dbReference>
<dbReference type="PROSITE" id="PS50405">
    <property type="entry name" value="GST_CTER"/>
    <property type="match status" value="2"/>
</dbReference>
<dbReference type="GO" id="GO:0004364">
    <property type="term" value="F:glutathione transferase activity"/>
    <property type="evidence" value="ECO:0007669"/>
    <property type="project" value="UniProtKB-EC"/>
</dbReference>
<feature type="domain" description="GST N-terminal" evidence="6">
    <location>
        <begin position="202"/>
        <end position="288"/>
    </location>
</feature>
<evidence type="ECO:0000259" key="6">
    <source>
        <dbReference type="PROSITE" id="PS50404"/>
    </source>
</evidence>
<dbReference type="InterPro" id="IPR004045">
    <property type="entry name" value="Glutathione_S-Trfase_N"/>
</dbReference>
<evidence type="ECO:0000256" key="5">
    <source>
        <dbReference type="ARBA" id="ARBA00047960"/>
    </source>
</evidence>
<evidence type="ECO:0000256" key="4">
    <source>
        <dbReference type="ARBA" id="ARBA00022679"/>
    </source>
</evidence>
<dbReference type="PANTHER" id="PTHR44750">
    <property type="entry name" value="GLUTATHIONE S-TRANSFERASE T1-RELATED"/>
    <property type="match status" value="1"/>
</dbReference>
<gene>
    <name evidence="8" type="ORF">DEO72_LG2g5387</name>
</gene>
<dbReference type="CDD" id="cd03050">
    <property type="entry name" value="GST_N_Theta"/>
    <property type="match status" value="1"/>
</dbReference>
<comment type="catalytic activity">
    <reaction evidence="5">
        <text>RX + glutathione = an S-substituted glutathione + a halide anion + H(+)</text>
        <dbReference type="Rhea" id="RHEA:16437"/>
        <dbReference type="ChEBI" id="CHEBI:15378"/>
        <dbReference type="ChEBI" id="CHEBI:16042"/>
        <dbReference type="ChEBI" id="CHEBI:17792"/>
        <dbReference type="ChEBI" id="CHEBI:57925"/>
        <dbReference type="ChEBI" id="CHEBI:90779"/>
        <dbReference type="EC" id="2.5.1.18"/>
    </reaction>
</comment>
<dbReference type="PROSITE" id="PS50404">
    <property type="entry name" value="GST_NTER"/>
    <property type="match status" value="2"/>
</dbReference>
<organism evidence="8 9">
    <name type="scientific">Vigna unguiculata</name>
    <name type="common">Cowpea</name>
    <dbReference type="NCBI Taxonomy" id="3917"/>
    <lineage>
        <taxon>Eukaryota</taxon>
        <taxon>Viridiplantae</taxon>
        <taxon>Streptophyta</taxon>
        <taxon>Embryophyta</taxon>
        <taxon>Tracheophyta</taxon>
        <taxon>Spermatophyta</taxon>
        <taxon>Magnoliopsida</taxon>
        <taxon>eudicotyledons</taxon>
        <taxon>Gunneridae</taxon>
        <taxon>Pentapetalae</taxon>
        <taxon>rosids</taxon>
        <taxon>fabids</taxon>
        <taxon>Fabales</taxon>
        <taxon>Fabaceae</taxon>
        <taxon>Papilionoideae</taxon>
        <taxon>50 kb inversion clade</taxon>
        <taxon>NPAAA clade</taxon>
        <taxon>indigoferoid/millettioid clade</taxon>
        <taxon>Phaseoleae</taxon>
        <taxon>Vigna</taxon>
    </lineage>
</organism>
<evidence type="ECO:0000256" key="1">
    <source>
        <dbReference type="ARBA" id="ARBA00009899"/>
    </source>
</evidence>
<dbReference type="InterPro" id="IPR010987">
    <property type="entry name" value="Glutathione-S-Trfase_C-like"/>
</dbReference>
<sequence length="452" mass="51248">MKLKVYADRMSQPSRAILVFCKVNGIDFEEIKVDLSKRQHLSPEFQAVNPLRKVPAIVDGRFKLFESHAILMYLASAFPGVADHWYPADLSRRARIHSVLDWHHQNLRRGAAAFVLNTVLAPLLGLPLNQQAATEAEKILISSLTKIENVWLKGNGKYLLGGLRPSIADLSLVCEIMQLELLNGKDRDRILGPHKKVQQWIESTRNATRPHFDEVHKILYKLKTKLSEKQSNQADSIKVDISKGHHLSSEFREVNPLQKVPAIVHGSFNLSESHAIIVYLNSAFPGIADHWYPSDIFRRAKINSVMDWHHSNLRHGTVNYVVNTVLGPATGRPLNPKAAAEAEKVLFSSLSKLEDVWLNGEGRFLLGGSQPSIADLSMVCELMQLEVLDEKNRSRILSPYKKVLQWIDDTRAATNPHFEEMHNILYRAKKKFEQQRSRVAETSTEPSHHSKM</sequence>
<evidence type="ECO:0000259" key="7">
    <source>
        <dbReference type="PROSITE" id="PS50405"/>
    </source>
</evidence>
<dbReference type="Pfam" id="PF13410">
    <property type="entry name" value="GST_C_2"/>
    <property type="match status" value="1"/>
</dbReference>
<comment type="similarity">
    <text evidence="1">Belongs to the GST superfamily. Theta family.</text>
</comment>
<dbReference type="InterPro" id="IPR036249">
    <property type="entry name" value="Thioredoxin-like_sf"/>
</dbReference>
<feature type="domain" description="GST C-terminal" evidence="7">
    <location>
        <begin position="89"/>
        <end position="226"/>
    </location>
</feature>
<evidence type="ECO:0000313" key="9">
    <source>
        <dbReference type="Proteomes" id="UP000501690"/>
    </source>
</evidence>
<evidence type="ECO:0000313" key="8">
    <source>
        <dbReference type="EMBL" id="QCD85029.1"/>
    </source>
</evidence>
<dbReference type="AlphaFoldDB" id="A0A4D6L932"/>
<dbReference type="EC" id="2.5.1.18" evidence="2"/>
<keyword evidence="9" id="KW-1185">Reference proteome</keyword>
<dbReference type="PANTHER" id="PTHR44750:SF1">
    <property type="entry name" value="GLUTATHIONE S-TRANSFERASE T1-RELATED"/>
    <property type="match status" value="1"/>
</dbReference>
<dbReference type="SFLD" id="SFLDG00358">
    <property type="entry name" value="Main_(cytGST)"/>
    <property type="match status" value="2"/>
</dbReference>